<name>A0A0F9XRA5_TRIHA</name>
<feature type="region of interest" description="Disordered" evidence="1">
    <location>
        <begin position="1147"/>
        <end position="1386"/>
    </location>
</feature>
<feature type="compositionally biased region" description="Basic and acidic residues" evidence="1">
    <location>
        <begin position="259"/>
        <end position="268"/>
    </location>
</feature>
<accession>A0A0F9XRA5</accession>
<feature type="region of interest" description="Disordered" evidence="1">
    <location>
        <begin position="1534"/>
        <end position="1649"/>
    </location>
</feature>
<feature type="compositionally biased region" description="Acidic residues" evidence="1">
    <location>
        <begin position="1150"/>
        <end position="1164"/>
    </location>
</feature>
<feature type="compositionally biased region" description="Basic residues" evidence="1">
    <location>
        <begin position="1640"/>
        <end position="1649"/>
    </location>
</feature>
<evidence type="ECO:0000313" key="3">
    <source>
        <dbReference type="Proteomes" id="UP000034112"/>
    </source>
</evidence>
<feature type="compositionally biased region" description="Polar residues" evidence="1">
    <location>
        <begin position="1243"/>
        <end position="1258"/>
    </location>
</feature>
<proteinExistence type="predicted"/>
<feature type="region of interest" description="Disordered" evidence="1">
    <location>
        <begin position="198"/>
        <end position="288"/>
    </location>
</feature>
<feature type="compositionally biased region" description="Basic and acidic residues" evidence="1">
    <location>
        <begin position="1630"/>
        <end position="1639"/>
    </location>
</feature>
<dbReference type="EMBL" id="JOKZ01000011">
    <property type="protein sequence ID" value="KKP07186.1"/>
    <property type="molecule type" value="Genomic_DNA"/>
</dbReference>
<feature type="region of interest" description="Disordered" evidence="1">
    <location>
        <begin position="779"/>
        <end position="802"/>
    </location>
</feature>
<comment type="caution">
    <text evidence="2">The sequence shown here is derived from an EMBL/GenBank/DDBJ whole genome shotgun (WGS) entry which is preliminary data.</text>
</comment>
<evidence type="ECO:0000313" key="2">
    <source>
        <dbReference type="EMBL" id="KKP07186.1"/>
    </source>
</evidence>
<feature type="compositionally biased region" description="Basic and acidic residues" evidence="1">
    <location>
        <begin position="1011"/>
        <end position="1029"/>
    </location>
</feature>
<dbReference type="OrthoDB" id="4850289at2759"/>
<feature type="compositionally biased region" description="Acidic residues" evidence="1">
    <location>
        <begin position="227"/>
        <end position="256"/>
    </location>
</feature>
<feature type="compositionally biased region" description="Basic residues" evidence="1">
    <location>
        <begin position="1615"/>
        <end position="1629"/>
    </location>
</feature>
<feature type="compositionally biased region" description="Acidic residues" evidence="1">
    <location>
        <begin position="784"/>
        <end position="798"/>
    </location>
</feature>
<feature type="compositionally biased region" description="Basic residues" evidence="1">
    <location>
        <begin position="1327"/>
        <end position="1340"/>
    </location>
</feature>
<feature type="compositionally biased region" description="Acidic residues" evidence="1">
    <location>
        <begin position="269"/>
        <end position="279"/>
    </location>
</feature>
<dbReference type="Proteomes" id="UP000034112">
    <property type="component" value="Unassembled WGS sequence"/>
</dbReference>
<feature type="region of interest" description="Disordered" evidence="1">
    <location>
        <begin position="1"/>
        <end position="22"/>
    </location>
</feature>
<evidence type="ECO:0000256" key="1">
    <source>
        <dbReference type="SAM" id="MobiDB-lite"/>
    </source>
</evidence>
<feature type="compositionally biased region" description="Acidic residues" evidence="1">
    <location>
        <begin position="1349"/>
        <end position="1361"/>
    </location>
</feature>
<feature type="compositionally biased region" description="Basic and acidic residues" evidence="1">
    <location>
        <begin position="1591"/>
        <end position="1601"/>
    </location>
</feature>
<feature type="region of interest" description="Disordered" evidence="1">
    <location>
        <begin position="987"/>
        <end position="1059"/>
    </location>
</feature>
<dbReference type="PANTHER" id="PTHR35711">
    <property type="entry name" value="EXPRESSED PROTEIN"/>
    <property type="match status" value="1"/>
</dbReference>
<reference evidence="3" key="1">
    <citation type="journal article" date="2015" name="Genome Announc.">
        <title>Draft whole-genome sequence of the biocontrol agent Trichoderma harzianum T6776.</title>
        <authorList>
            <person name="Baroncelli R."/>
            <person name="Piaggeschi G."/>
            <person name="Fiorini L."/>
            <person name="Bertolini E."/>
            <person name="Zapparata A."/>
            <person name="Pe M.E."/>
            <person name="Sarrocco S."/>
            <person name="Vannacci G."/>
        </authorList>
    </citation>
    <scope>NUCLEOTIDE SEQUENCE [LARGE SCALE GENOMIC DNA]</scope>
    <source>
        <strain evidence="3">T6776</strain>
    </source>
</reference>
<organism evidence="2 3">
    <name type="scientific">Trichoderma harzianum</name>
    <name type="common">Hypocrea lixii</name>
    <dbReference type="NCBI Taxonomy" id="5544"/>
    <lineage>
        <taxon>Eukaryota</taxon>
        <taxon>Fungi</taxon>
        <taxon>Dikarya</taxon>
        <taxon>Ascomycota</taxon>
        <taxon>Pezizomycotina</taxon>
        <taxon>Sordariomycetes</taxon>
        <taxon>Hypocreomycetidae</taxon>
        <taxon>Hypocreales</taxon>
        <taxon>Hypocreaceae</taxon>
        <taxon>Trichoderma</taxon>
    </lineage>
</organism>
<dbReference type="PANTHER" id="PTHR35711:SF1">
    <property type="entry name" value="ECTODERMAL, ISOFORM F"/>
    <property type="match status" value="1"/>
</dbReference>
<protein>
    <submittedName>
        <fullName evidence="2">Uncharacterized protein</fullName>
    </submittedName>
</protein>
<feature type="compositionally biased region" description="Acidic residues" evidence="1">
    <location>
        <begin position="1298"/>
        <end position="1317"/>
    </location>
</feature>
<dbReference type="OMA" id="CFRKAPK"/>
<gene>
    <name evidence="2" type="ORF">THAR02_00722</name>
</gene>
<feature type="compositionally biased region" description="Polar residues" evidence="1">
    <location>
        <begin position="1573"/>
        <end position="1588"/>
    </location>
</feature>
<feature type="compositionally biased region" description="Basic and acidic residues" evidence="1">
    <location>
        <begin position="1217"/>
        <end position="1230"/>
    </location>
</feature>
<sequence length="1649" mass="185785">MDTQNGVAEAFLGGSEQTSSITEEEAQQRIDLLVSPEDEKWTDVFQEFQRLFADPDMTIGQILSDKFTTHEARLFIPSELAVLKAIQEENTREFYKLLESRRFQGIIPDIPTKLTMLCFGLHVEPMDFQLAKMTFKMKSRKPEAPRYAIDPPLHFLTAHKERNWGKEMLKGKEDLSYPIPVELPQSWLSSVSNTFLTEQDSQIEQPTVRLRGGGASNDSDWNKDNDNWNDGDDDFAGSESNGEDGNEDSDYEDDTPEAQLHREKKEAEDATMENTDIDGDFFSSHRQSAISPQSSIGMNLYGFQGYVPFIPGDEQTYEDAVRRLLSLGPQDDKAFSLVHFDVKSKTVVDTIHDSLPLNPDSITLQYILEKKLEEDNSRDNQHSFFVHLEHESTPTHWQPSEEEFYTSVSSVRSLSDGTEGKVARVVDSCCYLTFPKSNDSQPSQQDVYGWGADQLNAYINTAFEVLFGRPQDSFHHANFQLSGRGLDFTNAPPVYGLYTTPSPGVLSLIPNGDWKHFYLSRSPLGNNNVPIVLPGCFKISNPTSDRVGETPLADVLDFMRNIISSAFGDYAKNLKYVRLLDGRATLGPDIRRDQEYLSICMSDDIPQNSEIDYSAALSKIAETKKAFVLLYPEWEEYENVLHLSTSDGEDGVEHSVHMPSLSSTVYDFRTSVFELMQLAECEPSRIEDVKRGDAFISVQPEMENESADIIYMPCFFIGLNTTDEEWFSIRARIPTPSARIKILDSTAWNWRDQVDKTNIWGPRYGRMAGVQAAIEISEDKDAREQEEEAPQDEAEETAQEAVQTPVLDSLVGVEAVRAQLRETELVKATHLEPAKTQRLGRDASGDSDMRQRSWLHQPSVYDNCGSSSQPNYSDIQIPTNAPSFEHQLCTGDNMPKITTRFRTLTEQARLQRALWDMRNICLNRTSPKHDVRKCMFCNGIIPKHWSKERVHRHLRVKHRNELMEALGVTKATIRRFDGKGVISIPLKRGERRHNPSPVALANDDMSVDQPEAQRQHQKKASEFCDRCGDDGNNCESDTPHPAQDGRDQNRTSCKGSSTERGRYCRYCGDKFSGNANQADWDRNAAHMVACYKKNDGAKSLFLPPDVAAFNQQQDNLRMQINEAETGAIDSHEEEELPSVEAIFRAAQSEAEQDPEEMDLDESDEEPRRPKPTKRFRAGRFGEESIGPSIYGRVRTFQEALERARASGETSPGEAGDADAHQEARDSEVLRDLANIPLDELDVSSPSMTQSRGASQPANSDPLAAESEKEPEVSQPETQEVAESPELEAPESSASEPDNGSDFENEPDQDKSDDEESKDDPHGDPSSSKHRKKGGKKRGKKGDRNYTFSGDEDDDEDSETDEDGKRTRPPRRAPSPNWGTDDPKFEPTDDYYCSKCFRKAPKKHKRDRSPLGRTKEIELHYDKNRCCGIRRGIGSTKRLPNRSGWIPSAAMPKPLGNLRKQFLRRYPAYSRTLYPLNASNANGSYWRSDPNNDDNKGCWDIPWPPFRGLATLPNGWKAPDAINAPVAGKARKQFKLRAEGDPTYVQDKNVQDSDDEEIASDKDINGKRKRKSRPSSAVNSRHATPTPGKTLQKPDAKAEKAATPRPVKKKETGLKKVLKGKAARPRKAAPKKTERKEPTRRSARKRQKTG</sequence>